<reference evidence="1" key="1">
    <citation type="submission" date="2014-09" db="EMBL/GenBank/DDBJ databases">
        <authorList>
            <person name="Magalhaes I.L.F."/>
            <person name="Oliveira U."/>
            <person name="Santos F.R."/>
            <person name="Vidigal T.H.D.A."/>
            <person name="Brescovit A.D."/>
            <person name="Santos A.J."/>
        </authorList>
    </citation>
    <scope>NUCLEOTIDE SEQUENCE</scope>
    <source>
        <tissue evidence="1">Shoot tissue taken approximately 20 cm above the soil surface</tissue>
    </source>
</reference>
<proteinExistence type="predicted"/>
<organism evidence="1">
    <name type="scientific">Arundo donax</name>
    <name type="common">Giant reed</name>
    <name type="synonym">Donax arundinaceus</name>
    <dbReference type="NCBI Taxonomy" id="35708"/>
    <lineage>
        <taxon>Eukaryota</taxon>
        <taxon>Viridiplantae</taxon>
        <taxon>Streptophyta</taxon>
        <taxon>Embryophyta</taxon>
        <taxon>Tracheophyta</taxon>
        <taxon>Spermatophyta</taxon>
        <taxon>Magnoliopsida</taxon>
        <taxon>Liliopsida</taxon>
        <taxon>Poales</taxon>
        <taxon>Poaceae</taxon>
        <taxon>PACMAD clade</taxon>
        <taxon>Arundinoideae</taxon>
        <taxon>Arundineae</taxon>
        <taxon>Arundo</taxon>
    </lineage>
</organism>
<name>A0A0A9BG13_ARUDO</name>
<dbReference type="EMBL" id="GBRH01237755">
    <property type="protein sequence ID" value="JAD60140.1"/>
    <property type="molecule type" value="Transcribed_RNA"/>
</dbReference>
<dbReference type="AlphaFoldDB" id="A0A0A9BG13"/>
<reference evidence="1" key="2">
    <citation type="journal article" date="2015" name="Data Brief">
        <title>Shoot transcriptome of the giant reed, Arundo donax.</title>
        <authorList>
            <person name="Barrero R.A."/>
            <person name="Guerrero F.D."/>
            <person name="Moolhuijzen P."/>
            <person name="Goolsby J.A."/>
            <person name="Tidwell J."/>
            <person name="Bellgard S.E."/>
            <person name="Bellgard M.I."/>
        </authorList>
    </citation>
    <scope>NUCLEOTIDE SEQUENCE</scope>
    <source>
        <tissue evidence="1">Shoot tissue taken approximately 20 cm above the soil surface</tissue>
    </source>
</reference>
<accession>A0A0A9BG13</accession>
<sequence>MSKFVDCKINHTYSRQYWQYCSWIYLMCSAAQTLSTQSTPTIKLFVCTPSFHCNSN</sequence>
<protein>
    <submittedName>
        <fullName evidence="1">Uncharacterized protein</fullName>
    </submittedName>
</protein>
<evidence type="ECO:0000313" key="1">
    <source>
        <dbReference type="EMBL" id="JAD60140.1"/>
    </source>
</evidence>